<protein>
    <recommendedName>
        <fullName evidence="3">NadR/Ttd14 AAA domain-containing protein</fullName>
    </recommendedName>
</protein>
<evidence type="ECO:0000313" key="2">
    <source>
        <dbReference type="Proteomes" id="UP000001064"/>
    </source>
</evidence>
<dbReference type="InParanoid" id="F0ZAT7"/>
<accession>F0ZAT7</accession>
<dbReference type="Proteomes" id="UP000001064">
    <property type="component" value="Unassembled WGS sequence"/>
</dbReference>
<keyword evidence="2" id="KW-1185">Reference proteome</keyword>
<proteinExistence type="predicted"/>
<dbReference type="RefSeq" id="XP_003284510.1">
    <property type="nucleotide sequence ID" value="XM_003284462.1"/>
</dbReference>
<evidence type="ECO:0000313" key="1">
    <source>
        <dbReference type="EMBL" id="EGC38945.1"/>
    </source>
</evidence>
<dbReference type="GeneID" id="10506236"/>
<name>F0ZAT7_DICPU</name>
<dbReference type="EMBL" id="GL870966">
    <property type="protein sequence ID" value="EGC38945.1"/>
    <property type="molecule type" value="Genomic_DNA"/>
</dbReference>
<feature type="non-terminal residue" evidence="1">
    <location>
        <position position="211"/>
    </location>
</feature>
<gene>
    <name evidence="1" type="ORF">DICPUDRAFT_27799</name>
</gene>
<dbReference type="eggNOG" id="ENOG502RYMI">
    <property type="taxonomic scope" value="Eukaryota"/>
</dbReference>
<reference evidence="2" key="1">
    <citation type="journal article" date="2011" name="Genome Biol.">
        <title>Comparative genomics of the social amoebae Dictyostelium discoideum and Dictyostelium purpureum.</title>
        <authorList>
            <consortium name="US DOE Joint Genome Institute (JGI-PGF)"/>
            <person name="Sucgang R."/>
            <person name="Kuo A."/>
            <person name="Tian X."/>
            <person name="Salerno W."/>
            <person name="Parikh A."/>
            <person name="Feasley C.L."/>
            <person name="Dalin E."/>
            <person name="Tu H."/>
            <person name="Huang E."/>
            <person name="Barry K."/>
            <person name="Lindquist E."/>
            <person name="Shapiro H."/>
            <person name="Bruce D."/>
            <person name="Schmutz J."/>
            <person name="Salamov A."/>
            <person name="Fey P."/>
            <person name="Gaudet P."/>
            <person name="Anjard C."/>
            <person name="Babu M.M."/>
            <person name="Basu S."/>
            <person name="Bushmanova Y."/>
            <person name="van der Wel H."/>
            <person name="Katoh-Kurasawa M."/>
            <person name="Dinh C."/>
            <person name="Coutinho P.M."/>
            <person name="Saito T."/>
            <person name="Elias M."/>
            <person name="Schaap P."/>
            <person name="Kay R.R."/>
            <person name="Henrissat B."/>
            <person name="Eichinger L."/>
            <person name="Rivero F."/>
            <person name="Putnam N.H."/>
            <person name="West C.M."/>
            <person name="Loomis W.F."/>
            <person name="Chisholm R.L."/>
            <person name="Shaulsky G."/>
            <person name="Strassmann J.E."/>
            <person name="Queller D.C."/>
            <person name="Kuspa A."/>
            <person name="Grigoriev I.V."/>
        </authorList>
    </citation>
    <scope>NUCLEOTIDE SEQUENCE [LARGE SCALE GENOMIC DNA]</scope>
    <source>
        <strain evidence="2">QSDP1</strain>
    </source>
</reference>
<dbReference type="VEuPathDB" id="AmoebaDB:DICPUDRAFT_27799"/>
<dbReference type="OrthoDB" id="15417at2759"/>
<dbReference type="InterPro" id="IPR027417">
    <property type="entry name" value="P-loop_NTPase"/>
</dbReference>
<dbReference type="Pfam" id="PF13238">
    <property type="entry name" value="AAA_18"/>
    <property type="match status" value="1"/>
</dbReference>
<evidence type="ECO:0008006" key="3">
    <source>
        <dbReference type="Google" id="ProtNLM"/>
    </source>
</evidence>
<sequence length="211" mass="24891">MAIKTATKKMITVLCLEGCHGSGKTELCKYFSKAGFTVLDEAFLDMPSYSIPNQTLTMETVWVSNWFQRLLKMEQIENSQQSQQNNQHLNGNFNNSYHKVLIADRSPYSAILYSQNNGHYLDPIISEQIKELKKYTNIDIKTIYLKVDKNTLWNRIQERLEREPERKKYNEDNYQWMNDTVNFYESRNWDYVIDNSSLSSDKIFNQITNPL</sequence>
<dbReference type="SUPFAM" id="SSF52540">
    <property type="entry name" value="P-loop containing nucleoside triphosphate hydrolases"/>
    <property type="match status" value="1"/>
</dbReference>
<dbReference type="Gene3D" id="3.40.50.300">
    <property type="entry name" value="P-loop containing nucleotide triphosphate hydrolases"/>
    <property type="match status" value="1"/>
</dbReference>
<dbReference type="KEGG" id="dpp:DICPUDRAFT_27799"/>
<dbReference type="AlphaFoldDB" id="F0ZAT7"/>
<organism evidence="1 2">
    <name type="scientific">Dictyostelium purpureum</name>
    <name type="common">Slime mold</name>
    <dbReference type="NCBI Taxonomy" id="5786"/>
    <lineage>
        <taxon>Eukaryota</taxon>
        <taxon>Amoebozoa</taxon>
        <taxon>Evosea</taxon>
        <taxon>Eumycetozoa</taxon>
        <taxon>Dictyostelia</taxon>
        <taxon>Dictyosteliales</taxon>
        <taxon>Dictyosteliaceae</taxon>
        <taxon>Dictyostelium</taxon>
    </lineage>
</organism>
<dbReference type="OMA" id="VCSWFER"/>